<dbReference type="InterPro" id="IPR005198">
    <property type="entry name" value="Glyco_hydro_76"/>
</dbReference>
<protein>
    <recommendedName>
        <fullName evidence="2">Fructose-bisphosphate aldolase</fullName>
    </recommendedName>
</protein>
<dbReference type="EMBL" id="CP128986">
    <property type="protein sequence ID" value="WOC11659.1"/>
    <property type="molecule type" value="Genomic_DNA"/>
</dbReference>
<reference evidence="1" key="1">
    <citation type="submission" date="2023-06" db="EMBL/GenBank/DDBJ databases">
        <title>Gordonia sp. nov. and Pseudochrobactrum sp. nov., two species isolated from the burying beetle Nicrophorus vespilloides.</title>
        <authorList>
            <person name="Poehlein A."/>
            <person name="Guzman J."/>
            <person name="Daniel R."/>
            <person name="Vilcinskas A."/>
        </authorList>
    </citation>
    <scope>NUCLEOTIDE SEQUENCE</scope>
    <source>
        <strain evidence="1">MP11Mi</strain>
    </source>
</reference>
<dbReference type="InterPro" id="IPR053169">
    <property type="entry name" value="MUG_Protein"/>
</dbReference>
<dbReference type="PANTHER" id="PTHR47791">
    <property type="entry name" value="MEIOTICALLY UP-REGULATED GENE 191 PROTEIN"/>
    <property type="match status" value="1"/>
</dbReference>
<dbReference type="InterPro" id="IPR008928">
    <property type="entry name" value="6-hairpin_glycosidase_sf"/>
</dbReference>
<gene>
    <name evidence="1" type="ORF">MP11Mi_07320</name>
</gene>
<name>A0AA97CTT2_9ACTN</name>
<dbReference type="PANTHER" id="PTHR47791:SF3">
    <property type="entry name" value="MEIOTICALLY UP-REGULATED GENE 191 PROTEIN"/>
    <property type="match status" value="1"/>
</dbReference>
<dbReference type="SUPFAM" id="SSF48208">
    <property type="entry name" value="Six-hairpin glycosidases"/>
    <property type="match status" value="1"/>
</dbReference>
<evidence type="ECO:0008006" key="2">
    <source>
        <dbReference type="Google" id="ProtNLM"/>
    </source>
</evidence>
<dbReference type="Pfam" id="PF03663">
    <property type="entry name" value="Glyco_hydro_76"/>
    <property type="match status" value="1"/>
</dbReference>
<dbReference type="AlphaFoldDB" id="A0AA97CTT2"/>
<sequence length="392" mass="42635">MTSEVESAQARAASAQQALRARHLRRLGGWAPGTRIGRVAWPPAGRPLSRARLTASWNYWWQAHLVDVLVDGAIHRDDARCRQDAAALLRGIRIRNVGRWTNSYYDDMAWLGLAIERVERHLGSSSASCRPRALRVLRDQIYDAWAPESGGGIPWRTTDTFFNAPANGPGALLLSRTDRVERSIAMTDWMDEHLRLPSGLTADGLWRRADGTHELDDALFTYCQGVVLAAQTQTYRHTGDRTRLDRIDALLSAVTDRFTTDGVIHGAGGGDGGLFGGVLARYLALVATDLADDRPAATAIRDRAAWIVTASADAAWANRAEYENLPVFGHDWRVQAVVPTAAGSAARRRGGAVTSSKTPERDMSVQVGAAMLLEAAVAVTNGSPEHIVSTLD</sequence>
<dbReference type="Gene3D" id="1.50.10.20">
    <property type="match status" value="1"/>
</dbReference>
<dbReference type="GO" id="GO:0005975">
    <property type="term" value="P:carbohydrate metabolic process"/>
    <property type="evidence" value="ECO:0007669"/>
    <property type="project" value="InterPro"/>
</dbReference>
<evidence type="ECO:0000313" key="1">
    <source>
        <dbReference type="EMBL" id="WOC11659.1"/>
    </source>
</evidence>
<organism evidence="1">
    <name type="scientific">Gordonia sp. MP11Mi</name>
    <dbReference type="NCBI Taxonomy" id="3022769"/>
    <lineage>
        <taxon>Bacteria</taxon>
        <taxon>Bacillati</taxon>
        <taxon>Actinomycetota</taxon>
        <taxon>Actinomycetes</taxon>
        <taxon>Mycobacteriales</taxon>
        <taxon>Gordoniaceae</taxon>
        <taxon>Gordonia</taxon>
    </lineage>
</organism>
<accession>A0AA97CTT2</accession>
<proteinExistence type="predicted"/>
<dbReference type="RefSeq" id="WP_420040951.1">
    <property type="nucleotide sequence ID" value="NZ_CP128986.1"/>
</dbReference>